<dbReference type="PROSITE" id="PS50929">
    <property type="entry name" value="ABC_TM1F"/>
    <property type="match status" value="2"/>
</dbReference>
<evidence type="ECO:0000313" key="13">
    <source>
        <dbReference type="Proteomes" id="UP000677054"/>
    </source>
</evidence>
<evidence type="ECO:0000256" key="8">
    <source>
        <dbReference type="ARBA" id="ARBA00023136"/>
    </source>
</evidence>
<dbReference type="GO" id="GO:0016887">
    <property type="term" value="F:ATP hydrolysis activity"/>
    <property type="evidence" value="ECO:0007669"/>
    <property type="project" value="InterPro"/>
</dbReference>
<protein>
    <recommendedName>
        <fullName evidence="14">Multidrug resistance-associated protein 1</fullName>
    </recommendedName>
</protein>
<dbReference type="EMBL" id="CAJPEV010003864">
    <property type="protein sequence ID" value="CAG0900694.1"/>
    <property type="molecule type" value="Genomic_DNA"/>
</dbReference>
<dbReference type="Gene3D" id="3.40.50.300">
    <property type="entry name" value="P-loop containing nucleotide triphosphate hydrolases"/>
    <property type="match status" value="3"/>
</dbReference>
<dbReference type="InterPro" id="IPR011527">
    <property type="entry name" value="ABC1_TM_dom"/>
</dbReference>
<feature type="transmembrane region" description="Helical" evidence="9">
    <location>
        <begin position="1028"/>
        <end position="1056"/>
    </location>
</feature>
<gene>
    <name evidence="12" type="ORF">DSTB1V02_LOCUS11595</name>
</gene>
<dbReference type="SUPFAM" id="SSF90123">
    <property type="entry name" value="ABC transporter transmembrane region"/>
    <property type="match status" value="3"/>
</dbReference>
<dbReference type="CDD" id="cd18595">
    <property type="entry name" value="ABC_6TM_MRP1_2_3_6_D1_like"/>
    <property type="match status" value="1"/>
</dbReference>
<keyword evidence="7 9" id="KW-1133">Transmembrane helix</keyword>
<dbReference type="FunFam" id="3.40.50.300:FF:003492">
    <property type="entry name" value="AGAP012735-PA"/>
    <property type="match status" value="1"/>
</dbReference>
<evidence type="ECO:0000256" key="3">
    <source>
        <dbReference type="ARBA" id="ARBA00022692"/>
    </source>
</evidence>
<feature type="domain" description="ABC transporter" evidence="10">
    <location>
        <begin position="1218"/>
        <end position="1393"/>
    </location>
</feature>
<reference evidence="12" key="1">
    <citation type="submission" date="2020-11" db="EMBL/GenBank/DDBJ databases">
        <authorList>
            <person name="Tran Van P."/>
        </authorList>
    </citation>
    <scope>NUCLEOTIDE SEQUENCE</scope>
</reference>
<dbReference type="InterPro" id="IPR027417">
    <property type="entry name" value="P-loop_NTPase"/>
</dbReference>
<feature type="transmembrane region" description="Helical" evidence="9">
    <location>
        <begin position="461"/>
        <end position="482"/>
    </location>
</feature>
<evidence type="ECO:0000313" key="12">
    <source>
        <dbReference type="EMBL" id="CAD7251833.1"/>
    </source>
</evidence>
<dbReference type="Gene3D" id="1.20.1560.10">
    <property type="entry name" value="ABC transporter type 1, transmembrane domain"/>
    <property type="match status" value="2"/>
</dbReference>
<feature type="domain" description="ABC transmembrane type-1" evidence="11">
    <location>
        <begin position="875"/>
        <end position="1109"/>
    </location>
</feature>
<organism evidence="12">
    <name type="scientific">Darwinula stevensoni</name>
    <dbReference type="NCBI Taxonomy" id="69355"/>
    <lineage>
        <taxon>Eukaryota</taxon>
        <taxon>Metazoa</taxon>
        <taxon>Ecdysozoa</taxon>
        <taxon>Arthropoda</taxon>
        <taxon>Crustacea</taxon>
        <taxon>Oligostraca</taxon>
        <taxon>Ostracoda</taxon>
        <taxon>Podocopa</taxon>
        <taxon>Podocopida</taxon>
        <taxon>Darwinulocopina</taxon>
        <taxon>Darwinuloidea</taxon>
        <taxon>Darwinulidae</taxon>
        <taxon>Darwinula</taxon>
    </lineage>
</organism>
<evidence type="ECO:0000259" key="11">
    <source>
        <dbReference type="PROSITE" id="PS50929"/>
    </source>
</evidence>
<dbReference type="InterPro" id="IPR050173">
    <property type="entry name" value="ABC_transporter_C-like"/>
</dbReference>
<feature type="non-terminal residue" evidence="12">
    <location>
        <position position="1401"/>
    </location>
</feature>
<proteinExistence type="predicted"/>
<keyword evidence="8 9" id="KW-0472">Membrane</keyword>
<keyword evidence="3 9" id="KW-0812">Transmembrane</keyword>
<evidence type="ECO:0000259" key="10">
    <source>
        <dbReference type="PROSITE" id="PS50893"/>
    </source>
</evidence>
<evidence type="ECO:0000256" key="2">
    <source>
        <dbReference type="ARBA" id="ARBA00022448"/>
    </source>
</evidence>
<evidence type="ECO:0000256" key="7">
    <source>
        <dbReference type="ARBA" id="ARBA00022989"/>
    </source>
</evidence>
<dbReference type="Pfam" id="PF00005">
    <property type="entry name" value="ABC_tran"/>
    <property type="match status" value="2"/>
</dbReference>
<keyword evidence="4" id="KW-0677">Repeat</keyword>
<evidence type="ECO:0000256" key="5">
    <source>
        <dbReference type="ARBA" id="ARBA00022741"/>
    </source>
</evidence>
<feature type="transmembrane region" description="Helical" evidence="9">
    <location>
        <begin position="80"/>
        <end position="101"/>
    </location>
</feature>
<dbReference type="PROSITE" id="PS00211">
    <property type="entry name" value="ABC_TRANSPORTER_1"/>
    <property type="match status" value="1"/>
</dbReference>
<dbReference type="InterPro" id="IPR003439">
    <property type="entry name" value="ABC_transporter-like_ATP-bd"/>
</dbReference>
<keyword evidence="13" id="KW-1185">Reference proteome</keyword>
<feature type="non-terminal residue" evidence="12">
    <location>
        <position position="1"/>
    </location>
</feature>
<keyword evidence="2" id="KW-0813">Transport</keyword>
<feature type="domain" description="ABC transmembrane type-1" evidence="11">
    <location>
        <begin position="314"/>
        <end position="519"/>
    </location>
</feature>
<feature type="transmembrane region" description="Helical" evidence="9">
    <location>
        <begin position="376"/>
        <end position="398"/>
    </location>
</feature>
<dbReference type="PANTHER" id="PTHR24223">
    <property type="entry name" value="ATP-BINDING CASSETTE SUB-FAMILY C"/>
    <property type="match status" value="1"/>
</dbReference>
<dbReference type="PANTHER" id="PTHR24223:SF443">
    <property type="entry name" value="MULTIDRUG-RESISTANCE LIKE PROTEIN 1, ISOFORM I"/>
    <property type="match status" value="1"/>
</dbReference>
<name>A0A7R9ADE8_9CRUS</name>
<keyword evidence="6" id="KW-0067">ATP-binding</keyword>
<accession>A0A7R9ADE8</accession>
<dbReference type="GO" id="GO:0005524">
    <property type="term" value="F:ATP binding"/>
    <property type="evidence" value="ECO:0007669"/>
    <property type="project" value="UniProtKB-KW"/>
</dbReference>
<dbReference type="GO" id="GO:0005774">
    <property type="term" value="C:vacuolar membrane"/>
    <property type="evidence" value="ECO:0007669"/>
    <property type="project" value="UniProtKB-SubCell"/>
</dbReference>
<dbReference type="OrthoDB" id="6500128at2759"/>
<dbReference type="CDD" id="cd03250">
    <property type="entry name" value="ABCC_MRP_domain1"/>
    <property type="match status" value="1"/>
</dbReference>
<feature type="transmembrane region" description="Helical" evidence="9">
    <location>
        <begin position="917"/>
        <end position="942"/>
    </location>
</feature>
<evidence type="ECO:0000256" key="9">
    <source>
        <dbReference type="SAM" id="Phobius"/>
    </source>
</evidence>
<dbReference type="GO" id="GO:0140359">
    <property type="term" value="F:ABC-type transporter activity"/>
    <property type="evidence" value="ECO:0007669"/>
    <property type="project" value="InterPro"/>
</dbReference>
<dbReference type="SUPFAM" id="SSF52540">
    <property type="entry name" value="P-loop containing nucleoside triphosphate hydrolases"/>
    <property type="match status" value="2"/>
</dbReference>
<dbReference type="InterPro" id="IPR017871">
    <property type="entry name" value="ABC_transporter-like_CS"/>
</dbReference>
<evidence type="ECO:0008006" key="14">
    <source>
        <dbReference type="Google" id="ProtNLM"/>
    </source>
</evidence>
<dbReference type="SMART" id="SM00382">
    <property type="entry name" value="AAA"/>
    <property type="match status" value="2"/>
</dbReference>
<dbReference type="FunFam" id="3.40.50.300:FF:000997">
    <property type="entry name" value="Multidrug resistance-associated protein 1"/>
    <property type="match status" value="1"/>
</dbReference>
<keyword evidence="5" id="KW-0547">Nucleotide-binding</keyword>
<evidence type="ECO:0000256" key="1">
    <source>
        <dbReference type="ARBA" id="ARBA00004128"/>
    </source>
</evidence>
<dbReference type="Pfam" id="PF00664">
    <property type="entry name" value="ABC_membrane"/>
    <property type="match status" value="3"/>
</dbReference>
<dbReference type="Proteomes" id="UP000677054">
    <property type="component" value="Unassembled WGS sequence"/>
</dbReference>
<sequence>ALGSSEERIVGRVHEYTSSPALKSTKVTYCFLLPYRNLGRRTCQCVEDIAEIEVIIHLMFQALACLFTYMEKARSIPKSCILLTFWALLFFKGSVSLWSRVRHLLYDVNLFILHDGIGGSFEFFSSMIEFLLISGELILYCFMQTPPTYPRNTSVFQNRSPEGQASLFSRIWFSWCTGLIWLGWKRPLTFEILWDLNVEYTSQGSVASFNRNMMTRNESPPFGRHDRLRKSTTPPVRPICISNFILNNSGDWRMSQGLPFQPDDLIRARRRSSMAGLLLRTRDASRCRPAGDLLFSFLSEIQKSDSVDAHGFSLFSQSLRLSPAARKKSTVGEMVNLMSVDAKRFLDIPFNLSMILALPIQLGIACYLLWAYLGPSVLTGMGVILIAIPFHGVIASRLQKLQVQQMREKDERVKLMNEVLNGIKVLKLYAWELPFQERIMKIRDGEIQLLRKQAYVESIGSFLWSFIPFLVGLVSLVTFVLIDSSHVLDASTAFVSLSLLRIIRIPIAHLPRFTSELVQTMVSVKRINSFMNANELDPSNVSRSRNHTTDEHAVLIENGTLTWSPDEPPVLTDLHLRIPVGKLVAVVGQVGSGKSSLLSAFLGDMEKVSGLVNVMGEVAYVPQEAWIRNASVKDNVIFGKTYKDSFYKAILSACALVQDLTILPASDMTEIGEKGINLSGGQKQRVSLARAVYSDADVYFMDDPLSAVDSHVGKHIFQHVIGPQGLLKNKVKESVFGVIPEKTLKISQTRVLVTHGITHLPQMDLIIVMKEGRITEMGSYQELVHEKGAFSEFIIQFISQEGDDSGQTILPFDGVDELENIKREVENVTGQKIINRQRAKNLSKLSEGANGLHPRQVKWLVYLYFLKSMGLSLSLVTILLHGISEALIINSNIALSKWAEMASLNHTTDTSQRNSYIAAYSALGLSYAGVFALTSFMLSVLICEAGRVLHKNCLRNVLRNSQKFFDTNPVGRILNRFSQDVSVVDEGIAPFLKDSLICAFEVNKKFDPRRGELFTYEMLWESSVSLQVIGAVVIIIYTVPWFLVALVPIVAAYYLAQDMYVSASRQLKRLESVWRSTIYSHFGETVNGISSVRAYRREEEFIRESEERLVESPTRSTWWLHNIRGFPSHCLWERFIEPNLDWLLHHLRLVCRFLITSHKGTNNSRTKTFNWLALMMAEVETNIVAVERIKEYCETPSEAPWEIPERKPKKNWPQEGNISFQDYQTRYREGLELVLKGISLDIKGGEKIGLVGRTGAGKSSLMLGLFRIIEKTGGKITIDGIDISQIGLHDLRSHLTIIPQRQLICLTRALLRKSRILVLDEATASVDLETDELIQNTIRREFKSCTVLTIAHRMNTIMDYDRVLVLDGGEMKEFGSPTELLRDAKSIFAALTRDAGINMLP</sequence>
<dbReference type="PROSITE" id="PS50893">
    <property type="entry name" value="ABC_TRANSPORTER_2"/>
    <property type="match status" value="2"/>
</dbReference>
<dbReference type="CDD" id="cd03244">
    <property type="entry name" value="ABCC_MRP_domain2"/>
    <property type="match status" value="1"/>
</dbReference>
<dbReference type="InterPro" id="IPR036640">
    <property type="entry name" value="ABC1_TM_sf"/>
</dbReference>
<feature type="transmembrane region" description="Helical" evidence="9">
    <location>
        <begin position="121"/>
        <end position="142"/>
    </location>
</feature>
<dbReference type="EMBL" id="LR903381">
    <property type="protein sequence ID" value="CAD7251833.1"/>
    <property type="molecule type" value="Genomic_DNA"/>
</dbReference>
<dbReference type="InterPro" id="IPR003593">
    <property type="entry name" value="AAA+_ATPase"/>
</dbReference>
<evidence type="ECO:0000256" key="6">
    <source>
        <dbReference type="ARBA" id="ARBA00022840"/>
    </source>
</evidence>
<feature type="domain" description="ABC transporter" evidence="10">
    <location>
        <begin position="556"/>
        <end position="796"/>
    </location>
</feature>
<feature type="transmembrane region" description="Helical" evidence="9">
    <location>
        <begin position="348"/>
        <end position="370"/>
    </location>
</feature>
<dbReference type="FunFam" id="1.20.1560.10:FF:000006">
    <property type="entry name" value="ATP-binding cassette, sub-family C (CFTR/MRP), member 9"/>
    <property type="match status" value="1"/>
</dbReference>
<comment type="subcellular location">
    <subcellularLocation>
        <location evidence="1">Vacuole membrane</location>
        <topology evidence="1">Multi-pass membrane protein</topology>
    </subcellularLocation>
</comment>
<evidence type="ECO:0000256" key="4">
    <source>
        <dbReference type="ARBA" id="ARBA00022737"/>
    </source>
</evidence>